<keyword evidence="6 8" id="KW-0560">Oxidoreductase</keyword>
<keyword evidence="5 8" id="KW-0521">NADP</keyword>
<protein>
    <recommendedName>
        <fullName evidence="8">Putative NAD(P)H nitroreductase</fullName>
        <ecNumber evidence="8">1.-.-.-</ecNumber>
    </recommendedName>
</protein>
<dbReference type="SUPFAM" id="SSF55469">
    <property type="entry name" value="FMN-dependent nitroreductase-like"/>
    <property type="match status" value="1"/>
</dbReference>
<dbReference type="EMBL" id="JBHRXV010000010">
    <property type="protein sequence ID" value="MFC3713089.1"/>
    <property type="molecule type" value="Genomic_DNA"/>
</dbReference>
<dbReference type="PANTHER" id="PTHR43821">
    <property type="entry name" value="NAD(P)H NITROREDUCTASE YDJA-RELATED"/>
    <property type="match status" value="1"/>
</dbReference>
<reference evidence="11" key="1">
    <citation type="journal article" date="2019" name="Int. J. Syst. Evol. Microbiol.">
        <title>The Global Catalogue of Microorganisms (GCM) 10K type strain sequencing project: providing services to taxonomists for standard genome sequencing and annotation.</title>
        <authorList>
            <consortium name="The Broad Institute Genomics Platform"/>
            <consortium name="The Broad Institute Genome Sequencing Center for Infectious Disease"/>
            <person name="Wu L."/>
            <person name="Ma J."/>
        </authorList>
    </citation>
    <scope>NUCLEOTIDE SEQUENCE [LARGE SCALE GENOMIC DNA]</scope>
    <source>
        <strain evidence="11">KCTC 42644</strain>
    </source>
</reference>
<accession>A0ABV7XAF6</accession>
<dbReference type="RefSeq" id="WP_380861244.1">
    <property type="nucleotide sequence ID" value="NZ_JBHRXV010000010.1"/>
</dbReference>
<keyword evidence="7 8" id="KW-0520">NAD</keyword>
<dbReference type="InterPro" id="IPR000415">
    <property type="entry name" value="Nitroreductase-like"/>
</dbReference>
<evidence type="ECO:0000256" key="7">
    <source>
        <dbReference type="ARBA" id="ARBA00023027"/>
    </source>
</evidence>
<evidence type="ECO:0000256" key="8">
    <source>
        <dbReference type="PIRNR" id="PIRNR000232"/>
    </source>
</evidence>
<evidence type="ECO:0000256" key="5">
    <source>
        <dbReference type="ARBA" id="ARBA00022857"/>
    </source>
</evidence>
<dbReference type="Pfam" id="PF00881">
    <property type="entry name" value="Nitroreductase"/>
    <property type="match status" value="1"/>
</dbReference>
<evidence type="ECO:0000259" key="9">
    <source>
        <dbReference type="Pfam" id="PF00881"/>
    </source>
</evidence>
<keyword evidence="4 8" id="KW-0288">FMN</keyword>
<dbReference type="InterPro" id="IPR026021">
    <property type="entry name" value="YdjA-like"/>
</dbReference>
<evidence type="ECO:0000313" key="11">
    <source>
        <dbReference type="Proteomes" id="UP001595615"/>
    </source>
</evidence>
<dbReference type="Gene3D" id="3.40.109.10">
    <property type="entry name" value="NADH Oxidase"/>
    <property type="match status" value="1"/>
</dbReference>
<evidence type="ECO:0000256" key="1">
    <source>
        <dbReference type="ARBA" id="ARBA00001917"/>
    </source>
</evidence>
<name>A0ABV7XAF6_9SPHN</name>
<evidence type="ECO:0000256" key="4">
    <source>
        <dbReference type="ARBA" id="ARBA00022643"/>
    </source>
</evidence>
<feature type="domain" description="Nitroreductase" evidence="9">
    <location>
        <begin position="26"/>
        <end position="171"/>
    </location>
</feature>
<dbReference type="CDD" id="cd02135">
    <property type="entry name" value="YdjA-like"/>
    <property type="match status" value="1"/>
</dbReference>
<keyword evidence="3 8" id="KW-0285">Flavoprotein</keyword>
<dbReference type="PANTHER" id="PTHR43821:SF1">
    <property type="entry name" value="NAD(P)H NITROREDUCTASE YDJA-RELATED"/>
    <property type="match status" value="1"/>
</dbReference>
<dbReference type="PIRSF" id="PIRSF000232">
    <property type="entry name" value="YdjA"/>
    <property type="match status" value="1"/>
</dbReference>
<sequence length="194" mass="21300">MTAFNDRSTPLDLLLTRRSGKARDMAAPGPSADQLAQILRIASRVPDHGKLAPWRFVVIPDTAREKFAELLETAYRAEKPEAGRLEIQAMRDFAVQAPTLVAVMSRLKPESHIPQWEQQLSVGAACHNLLLAAHAQGFVGNWLTGWASTSPAVLAAIGEPGETIAGFFFIGMPVKKLEERPRPLLEDVVRVWNG</sequence>
<comment type="caution">
    <text evidence="10">The sequence shown here is derived from an EMBL/GenBank/DDBJ whole genome shotgun (WGS) entry which is preliminary data.</text>
</comment>
<proteinExistence type="inferred from homology"/>
<evidence type="ECO:0000313" key="10">
    <source>
        <dbReference type="EMBL" id="MFC3713089.1"/>
    </source>
</evidence>
<dbReference type="EC" id="1.-.-.-" evidence="8"/>
<evidence type="ECO:0000256" key="2">
    <source>
        <dbReference type="ARBA" id="ARBA00007118"/>
    </source>
</evidence>
<evidence type="ECO:0000256" key="6">
    <source>
        <dbReference type="ARBA" id="ARBA00023002"/>
    </source>
</evidence>
<keyword evidence="11" id="KW-1185">Reference proteome</keyword>
<dbReference type="Proteomes" id="UP001595615">
    <property type="component" value="Unassembled WGS sequence"/>
</dbReference>
<dbReference type="InterPro" id="IPR029479">
    <property type="entry name" value="Nitroreductase"/>
</dbReference>
<comment type="similarity">
    <text evidence="2 8">Belongs to the nitroreductase family.</text>
</comment>
<evidence type="ECO:0000256" key="3">
    <source>
        <dbReference type="ARBA" id="ARBA00022630"/>
    </source>
</evidence>
<dbReference type="InterPro" id="IPR052530">
    <property type="entry name" value="NAD(P)H_nitroreductase"/>
</dbReference>
<gene>
    <name evidence="10" type="ORF">ACFOMD_10930</name>
</gene>
<organism evidence="10 11">
    <name type="scientific">Sphingoaurantiacus capsulatus</name>
    <dbReference type="NCBI Taxonomy" id="1771310"/>
    <lineage>
        <taxon>Bacteria</taxon>
        <taxon>Pseudomonadati</taxon>
        <taxon>Pseudomonadota</taxon>
        <taxon>Alphaproteobacteria</taxon>
        <taxon>Sphingomonadales</taxon>
        <taxon>Sphingosinicellaceae</taxon>
        <taxon>Sphingoaurantiacus</taxon>
    </lineage>
</organism>
<comment type="cofactor">
    <cofactor evidence="1 8">
        <name>FMN</name>
        <dbReference type="ChEBI" id="CHEBI:58210"/>
    </cofactor>
</comment>